<gene>
    <name evidence="3" type="ORF">ODALV1_LOCUS11988</name>
</gene>
<feature type="domain" description="Nucleoplasmin core" evidence="2">
    <location>
        <begin position="24"/>
        <end position="141"/>
    </location>
</feature>
<evidence type="ECO:0000313" key="3">
    <source>
        <dbReference type="EMBL" id="CAL8105202.1"/>
    </source>
</evidence>
<name>A0ABP1QJ20_9HEXA</name>
<sequence>MFCLLSENAEIVPCVAAETRRYMFATALSSETQSEYEWDARKTPYINKQPETKKNEAFRQILVIRRVILGPTAKEGEKNTISVVIDDPEEETESFPMIHLSKGKEVQAMIDLTFPDRTNVNVKFVLTEGTGPIHLIGYHLIERLVVDVSYETSETDVTTEDEDLDEILSEEDAKRVRHYAYQLGNQMKALAERETSSKPKKVKGTSQDLNKSVVLEDIESESEPDKSEEEVSFEIKAPSYSPM</sequence>
<accession>A0ABP1QJ20</accession>
<feature type="compositionally biased region" description="Acidic residues" evidence="1">
    <location>
        <begin position="216"/>
        <end position="232"/>
    </location>
</feature>
<comment type="caution">
    <text evidence="3">The sequence shown here is derived from an EMBL/GenBank/DDBJ whole genome shotgun (WGS) entry which is preliminary data.</text>
</comment>
<evidence type="ECO:0000313" key="4">
    <source>
        <dbReference type="Proteomes" id="UP001642540"/>
    </source>
</evidence>
<dbReference type="EMBL" id="CAXLJM020000036">
    <property type="protein sequence ID" value="CAL8105202.1"/>
    <property type="molecule type" value="Genomic_DNA"/>
</dbReference>
<evidence type="ECO:0000259" key="2">
    <source>
        <dbReference type="Pfam" id="PF03066"/>
    </source>
</evidence>
<dbReference type="InterPro" id="IPR024057">
    <property type="entry name" value="Nucleoplasmin_core_dom"/>
</dbReference>
<dbReference type="Proteomes" id="UP001642540">
    <property type="component" value="Unassembled WGS sequence"/>
</dbReference>
<organism evidence="3 4">
    <name type="scientific">Orchesella dallaii</name>
    <dbReference type="NCBI Taxonomy" id="48710"/>
    <lineage>
        <taxon>Eukaryota</taxon>
        <taxon>Metazoa</taxon>
        <taxon>Ecdysozoa</taxon>
        <taxon>Arthropoda</taxon>
        <taxon>Hexapoda</taxon>
        <taxon>Collembola</taxon>
        <taxon>Entomobryomorpha</taxon>
        <taxon>Entomobryoidea</taxon>
        <taxon>Orchesellidae</taxon>
        <taxon>Orchesellinae</taxon>
        <taxon>Orchesella</taxon>
    </lineage>
</organism>
<proteinExistence type="predicted"/>
<dbReference type="Pfam" id="PF03066">
    <property type="entry name" value="Nucleoplasmin"/>
    <property type="match status" value="1"/>
</dbReference>
<keyword evidence="4" id="KW-1185">Reference proteome</keyword>
<dbReference type="SUPFAM" id="SSF69203">
    <property type="entry name" value="Nucleoplasmin-like core domain"/>
    <property type="match status" value="1"/>
</dbReference>
<evidence type="ECO:0000256" key="1">
    <source>
        <dbReference type="SAM" id="MobiDB-lite"/>
    </source>
</evidence>
<dbReference type="Gene3D" id="2.60.120.340">
    <property type="entry name" value="Nucleoplasmin core domain"/>
    <property type="match status" value="1"/>
</dbReference>
<feature type="region of interest" description="Disordered" evidence="1">
    <location>
        <begin position="190"/>
        <end position="243"/>
    </location>
</feature>
<dbReference type="InterPro" id="IPR036824">
    <property type="entry name" value="Nucleoplasmin_core_dom_sf"/>
</dbReference>
<protein>
    <recommendedName>
        <fullName evidence="2">Nucleoplasmin core domain-containing protein</fullName>
    </recommendedName>
</protein>
<reference evidence="3 4" key="1">
    <citation type="submission" date="2024-08" db="EMBL/GenBank/DDBJ databases">
        <authorList>
            <person name="Cucini C."/>
            <person name="Frati F."/>
        </authorList>
    </citation>
    <scope>NUCLEOTIDE SEQUENCE [LARGE SCALE GENOMIC DNA]</scope>
</reference>